<proteinExistence type="predicted"/>
<reference evidence="2" key="1">
    <citation type="journal article" date="2020" name="New Phytol.">
        <title>Comparative genomics reveals dynamic genome evolution in host specialist ectomycorrhizal fungi.</title>
        <authorList>
            <person name="Lofgren L.A."/>
            <person name="Nguyen N.H."/>
            <person name="Vilgalys R."/>
            <person name="Ruytinx J."/>
            <person name="Liao H.L."/>
            <person name="Branco S."/>
            <person name="Kuo A."/>
            <person name="LaButti K."/>
            <person name="Lipzen A."/>
            <person name="Andreopoulos W."/>
            <person name="Pangilinan J."/>
            <person name="Riley R."/>
            <person name="Hundley H."/>
            <person name="Na H."/>
            <person name="Barry K."/>
            <person name="Grigoriev I.V."/>
            <person name="Stajich J.E."/>
            <person name="Kennedy P.G."/>
        </authorList>
    </citation>
    <scope>NUCLEOTIDE SEQUENCE</scope>
    <source>
        <strain evidence="2">MN1</strain>
    </source>
</reference>
<feature type="compositionally biased region" description="Basic and acidic residues" evidence="1">
    <location>
        <begin position="122"/>
        <end position="136"/>
    </location>
</feature>
<sequence length="256" mass="28576">MIIGRLHAIPNWDAASTSSAESDDLLSLTDAEWENLECSQYKLNPLWPENISDSLPPELQPFLLSRPVHRQHLRDNRVKLARDDEKDHSISKESSLFGDENDHSEQSSLFGDDETNCTINEESSHLGDSDETDHSMNEASIPASLPRDHTALPNVGFQPPVGQHYAWLPSHVGLQHPRVQHVARMPSSVKFQPLPGPHYYWMPPSQGANGIIMMPPSNLTHPYAMNTAFPPSAQFYPPANFSTAPPSSMSSFRHRA</sequence>
<evidence type="ECO:0000313" key="2">
    <source>
        <dbReference type="EMBL" id="KAG1816729.1"/>
    </source>
</evidence>
<comment type="caution">
    <text evidence="2">The sequence shown here is derived from an EMBL/GenBank/DDBJ whole genome shotgun (WGS) entry which is preliminary data.</text>
</comment>
<dbReference type="OrthoDB" id="2614913at2759"/>
<dbReference type="RefSeq" id="XP_041193289.1">
    <property type="nucleotide sequence ID" value="XM_041340112.1"/>
</dbReference>
<feature type="region of interest" description="Disordered" evidence="1">
    <location>
        <begin position="79"/>
        <end position="152"/>
    </location>
</feature>
<name>A0A9P7EBN9_9AGAM</name>
<feature type="compositionally biased region" description="Basic and acidic residues" evidence="1">
    <location>
        <begin position="79"/>
        <end position="91"/>
    </location>
</feature>
<protein>
    <submittedName>
        <fullName evidence="2">Uncharacterized protein</fullName>
    </submittedName>
</protein>
<dbReference type="EMBL" id="JABBWG010000015">
    <property type="protein sequence ID" value="KAG1816729.1"/>
    <property type="molecule type" value="Genomic_DNA"/>
</dbReference>
<organism evidence="2 3">
    <name type="scientific">Suillus subaureus</name>
    <dbReference type="NCBI Taxonomy" id="48587"/>
    <lineage>
        <taxon>Eukaryota</taxon>
        <taxon>Fungi</taxon>
        <taxon>Dikarya</taxon>
        <taxon>Basidiomycota</taxon>
        <taxon>Agaricomycotina</taxon>
        <taxon>Agaricomycetes</taxon>
        <taxon>Agaricomycetidae</taxon>
        <taxon>Boletales</taxon>
        <taxon>Suillineae</taxon>
        <taxon>Suillaceae</taxon>
        <taxon>Suillus</taxon>
    </lineage>
</organism>
<evidence type="ECO:0000313" key="3">
    <source>
        <dbReference type="Proteomes" id="UP000807769"/>
    </source>
</evidence>
<gene>
    <name evidence="2" type="ORF">BJ212DRAFT_1480588</name>
</gene>
<dbReference type="AlphaFoldDB" id="A0A9P7EBN9"/>
<keyword evidence="3" id="KW-1185">Reference proteome</keyword>
<accession>A0A9P7EBN9</accession>
<dbReference type="Proteomes" id="UP000807769">
    <property type="component" value="Unassembled WGS sequence"/>
</dbReference>
<evidence type="ECO:0000256" key="1">
    <source>
        <dbReference type="SAM" id="MobiDB-lite"/>
    </source>
</evidence>
<dbReference type="GeneID" id="64634128"/>